<evidence type="ECO:0000313" key="9">
    <source>
        <dbReference type="Proteomes" id="UP000523955"/>
    </source>
</evidence>
<proteinExistence type="inferred from homology"/>
<comment type="caution">
    <text evidence="8">The sequence shown here is derived from an EMBL/GenBank/DDBJ whole genome shotgun (WGS) entry which is preliminary data.</text>
</comment>
<evidence type="ECO:0000313" key="8">
    <source>
        <dbReference type="EMBL" id="MBB6626768.1"/>
    </source>
</evidence>
<dbReference type="Proteomes" id="UP000523955">
    <property type="component" value="Unassembled WGS sequence"/>
</dbReference>
<dbReference type="SUPFAM" id="SSF52833">
    <property type="entry name" value="Thioredoxin-like"/>
    <property type="match status" value="1"/>
</dbReference>
<evidence type="ECO:0000256" key="3">
    <source>
        <dbReference type="ARBA" id="ARBA00023002"/>
    </source>
</evidence>
<gene>
    <name evidence="8" type="ORF">H5V45_05475</name>
</gene>
<evidence type="ECO:0000256" key="5">
    <source>
        <dbReference type="ARBA" id="ARBA00023284"/>
    </source>
</evidence>
<feature type="domain" description="Thioredoxin-like fold" evidence="7">
    <location>
        <begin position="70"/>
        <end position="234"/>
    </location>
</feature>
<sequence>MSSKASRDARAERAALALRDQQRAERRRSVLMIGGVVLAMVLIVTAGFLVNRARDTSNDVSAPAAGSGDYGVTVGDRTAPRTVVVYEDFLCPYCGELEKATHEELASLADAGKVYVEYRPFDLLRTDYSVAAASAFKVVLDASGPEVAKKFHDELYADQPDESGPYPDADWLVEKAVAAGATESDVRPGIEDDSQKAWVEKATKAADAAGVTGTPTVLLDGKRFTDGTTIDDLATNLLAQLK</sequence>
<dbReference type="Gene3D" id="3.40.30.10">
    <property type="entry name" value="Glutaredoxin"/>
    <property type="match status" value="1"/>
</dbReference>
<evidence type="ECO:0000256" key="4">
    <source>
        <dbReference type="ARBA" id="ARBA00023157"/>
    </source>
</evidence>
<dbReference type="RefSeq" id="WP_185252002.1">
    <property type="nucleotide sequence ID" value="NZ_JACKXE010000001.1"/>
</dbReference>
<evidence type="ECO:0000256" key="1">
    <source>
        <dbReference type="ARBA" id="ARBA00005791"/>
    </source>
</evidence>
<keyword evidence="5" id="KW-0676">Redox-active center</keyword>
<keyword evidence="6" id="KW-0812">Transmembrane</keyword>
<reference evidence="8 9" key="1">
    <citation type="submission" date="2020-08" db="EMBL/GenBank/DDBJ databases">
        <authorList>
            <person name="Seo M.-J."/>
        </authorList>
    </citation>
    <scope>NUCLEOTIDE SEQUENCE [LARGE SCALE GENOMIC DNA]</scope>
    <source>
        <strain evidence="8 9">KIGAM211</strain>
    </source>
</reference>
<evidence type="ECO:0000259" key="7">
    <source>
        <dbReference type="Pfam" id="PF13462"/>
    </source>
</evidence>
<dbReference type="EMBL" id="JACKXE010000001">
    <property type="protein sequence ID" value="MBB6626768.1"/>
    <property type="molecule type" value="Genomic_DNA"/>
</dbReference>
<comment type="similarity">
    <text evidence="1">Belongs to the thioredoxin family. DsbA subfamily.</text>
</comment>
<evidence type="ECO:0000256" key="6">
    <source>
        <dbReference type="SAM" id="Phobius"/>
    </source>
</evidence>
<dbReference type="PANTHER" id="PTHR13887">
    <property type="entry name" value="GLUTATHIONE S-TRANSFERASE KAPPA"/>
    <property type="match status" value="1"/>
</dbReference>
<dbReference type="InterPro" id="IPR036249">
    <property type="entry name" value="Thioredoxin-like_sf"/>
</dbReference>
<dbReference type="GO" id="GO:0016491">
    <property type="term" value="F:oxidoreductase activity"/>
    <property type="evidence" value="ECO:0007669"/>
    <property type="project" value="UniProtKB-KW"/>
</dbReference>
<evidence type="ECO:0000256" key="2">
    <source>
        <dbReference type="ARBA" id="ARBA00022729"/>
    </source>
</evidence>
<organism evidence="8 9">
    <name type="scientific">Nocardioides luti</name>
    <dbReference type="NCBI Taxonomy" id="2761101"/>
    <lineage>
        <taxon>Bacteria</taxon>
        <taxon>Bacillati</taxon>
        <taxon>Actinomycetota</taxon>
        <taxon>Actinomycetes</taxon>
        <taxon>Propionibacteriales</taxon>
        <taxon>Nocardioidaceae</taxon>
        <taxon>Nocardioides</taxon>
    </lineage>
</organism>
<keyword evidence="9" id="KW-1185">Reference proteome</keyword>
<name>A0A7X0RGT0_9ACTN</name>
<keyword evidence="4" id="KW-1015">Disulfide bond</keyword>
<keyword evidence="6" id="KW-1133">Transmembrane helix</keyword>
<dbReference type="InterPro" id="IPR012336">
    <property type="entry name" value="Thioredoxin-like_fold"/>
</dbReference>
<dbReference type="AlphaFoldDB" id="A0A7X0RGT0"/>
<feature type="transmembrane region" description="Helical" evidence="6">
    <location>
        <begin position="29"/>
        <end position="50"/>
    </location>
</feature>
<dbReference type="Pfam" id="PF13462">
    <property type="entry name" value="Thioredoxin_4"/>
    <property type="match status" value="1"/>
</dbReference>
<keyword evidence="6" id="KW-0472">Membrane</keyword>
<protein>
    <submittedName>
        <fullName evidence="8">Thioredoxin domain-containing protein</fullName>
    </submittedName>
</protein>
<accession>A0A7X0RGT0</accession>
<keyword evidence="3" id="KW-0560">Oxidoreductase</keyword>
<keyword evidence="2" id="KW-0732">Signal</keyword>
<dbReference type="PANTHER" id="PTHR13887:SF14">
    <property type="entry name" value="DISULFIDE BOND FORMATION PROTEIN D"/>
    <property type="match status" value="1"/>
</dbReference>